<accession>A0A2U1CJ96</accession>
<keyword evidence="1" id="KW-0732">Signal</keyword>
<evidence type="ECO:0000256" key="1">
    <source>
        <dbReference type="SAM" id="SignalP"/>
    </source>
</evidence>
<evidence type="ECO:0000259" key="2">
    <source>
        <dbReference type="Pfam" id="PF18885"/>
    </source>
</evidence>
<proteinExistence type="predicted"/>
<protein>
    <recommendedName>
        <fullName evidence="2">DUF5648 domain-containing protein</fullName>
    </recommendedName>
</protein>
<dbReference type="OrthoDB" id="1393129at2"/>
<dbReference type="EMBL" id="QEKO01000005">
    <property type="protein sequence ID" value="PVY61058.1"/>
    <property type="molecule type" value="Genomic_DNA"/>
</dbReference>
<gene>
    <name evidence="3" type="ORF">C7440_3225</name>
</gene>
<keyword evidence="4" id="KW-1185">Reference proteome</keyword>
<evidence type="ECO:0000313" key="3">
    <source>
        <dbReference type="EMBL" id="PVY61058.1"/>
    </source>
</evidence>
<feature type="signal peptide" evidence="1">
    <location>
        <begin position="1"/>
        <end position="25"/>
    </location>
</feature>
<reference evidence="3 4" key="1">
    <citation type="submission" date="2018-04" db="EMBL/GenBank/DDBJ databases">
        <title>Genomic Encyclopedia of Type Strains, Phase IV (KMG-IV): sequencing the most valuable type-strain genomes for metagenomic binning, comparative biology and taxonomic classification.</title>
        <authorList>
            <person name="Goeker M."/>
        </authorList>
    </citation>
    <scope>NUCLEOTIDE SEQUENCE [LARGE SCALE GENOMIC DNA]</scope>
    <source>
        <strain evidence="3 4">DSM 10065</strain>
    </source>
</reference>
<dbReference type="Pfam" id="PF18885">
    <property type="entry name" value="DUF5648"/>
    <property type="match status" value="1"/>
</dbReference>
<organism evidence="3 4">
    <name type="scientific">Pusillimonas noertemannii</name>
    <dbReference type="NCBI Taxonomy" id="305977"/>
    <lineage>
        <taxon>Bacteria</taxon>
        <taxon>Pseudomonadati</taxon>
        <taxon>Pseudomonadota</taxon>
        <taxon>Betaproteobacteria</taxon>
        <taxon>Burkholderiales</taxon>
        <taxon>Alcaligenaceae</taxon>
        <taxon>Pusillimonas</taxon>
    </lineage>
</organism>
<dbReference type="STRING" id="1231391.GCA_000308195_02202"/>
<name>A0A2U1CJ96_9BURK</name>
<dbReference type="RefSeq" id="WP_116519232.1">
    <property type="nucleotide sequence ID" value="NZ_JACCEX010000005.1"/>
</dbReference>
<dbReference type="Proteomes" id="UP000246145">
    <property type="component" value="Unassembled WGS sequence"/>
</dbReference>
<comment type="caution">
    <text evidence="3">The sequence shown here is derived from an EMBL/GenBank/DDBJ whole genome shotgun (WGS) entry which is preliminary data.</text>
</comment>
<dbReference type="InterPro" id="IPR043708">
    <property type="entry name" value="DUF5648"/>
</dbReference>
<feature type="chain" id="PRO_5015638472" description="DUF5648 domain-containing protein" evidence="1">
    <location>
        <begin position="26"/>
        <end position="614"/>
    </location>
</feature>
<sequence>MKPVLSKTFVAALLALPLCSAHAIADPAKQTPAYIQLQRPVLINADLWTDKPEILAANYGFENIIGVPDLLGADDLPRAIAAGAGVNLDWAQLDPIPPLRNLTSAAGVLGSAVAGFGATPQFADAMPIEVSWPLLPGSVSPDNIAITLNTGEIVTPQAAALNPNYDHNERHVIVVFGKFGNRLSPDAVGAVYPMVVSFVEGNSPLMAVGPEGPVSLTGLSAPSSNPYVAGPALVGAKLSRFSPAGDFPPPALSNAFPNDAYSLYGGNAQYRLRLFTSGGFSPDGVSGFLPTDFETFFRLHALDSGGNPIVLDKAGKIYDLGAGKIEIVGLAEVGAPTEGVPDRAYYSEDHDNYFDIVIKGDAAAVRLLQSVEIPTSGVAGYSDIYNPGGPGRTPQPDTTYTMPARPQVFPIAHSLDQPRTVSHASQSLAGYDLDSDLPVVFRLRAKDQPDILTSDSQWANQLVGGQSHELEQVAFANETDRAGVSPVLAYTSASGDRLYTLDPAEQAVLDQDPDWSLEGRAFGAFDRAWPGLDPVYRFYDKNTGRHIFTSDSHYDKRSQGADNLGIAWYAALFVPPPPAPPESSGGGAAGVLWLLGLGLIWRSRRFMAPRSAAG</sequence>
<dbReference type="AlphaFoldDB" id="A0A2U1CJ96"/>
<feature type="domain" description="DUF5648" evidence="2">
    <location>
        <begin position="447"/>
        <end position="570"/>
    </location>
</feature>
<evidence type="ECO:0000313" key="4">
    <source>
        <dbReference type="Proteomes" id="UP000246145"/>
    </source>
</evidence>